<evidence type="ECO:0000313" key="4">
    <source>
        <dbReference type="Proteomes" id="UP001461498"/>
    </source>
</evidence>
<dbReference type="Proteomes" id="UP001461498">
    <property type="component" value="Unassembled WGS sequence"/>
</dbReference>
<evidence type="ECO:0000256" key="2">
    <source>
        <dbReference type="SAM" id="MobiDB-lite"/>
    </source>
</evidence>
<reference evidence="3 4" key="1">
    <citation type="submission" date="2022-12" db="EMBL/GenBank/DDBJ databases">
        <title>Chromosome-level genome assembly of true bugs.</title>
        <authorList>
            <person name="Ma L."/>
            <person name="Li H."/>
        </authorList>
    </citation>
    <scope>NUCLEOTIDE SEQUENCE [LARGE SCALE GENOMIC DNA]</scope>
    <source>
        <strain evidence="3">Lab_2022b</strain>
    </source>
</reference>
<sequence length="304" mass="35084">MQLQKCYDTYEEQQKTLIKELQKKLDGLHQKKSELISLTEQNSLKISEFVKLIEQISDIGKEQLLKKCSKFKYLTKDGLPIIAYIHKLTAFTEHIYSNYYQGFVHPQCSTAFFQLSNQLSNVLYPELSFVDIFEQNLSFVMYHVKFLSHLHQIVDQYTSSITTDISSFHMEFIKESSTFHNYDVKINKDLLPTMVLCSLLKGDMLEEGSVNTTPIVEDSISKFYDIMKYFVQYLLEKTPVEHRVKNIQMNTIYKGCLDAPYSKPLSSNSSISQSNRGYPGVRGRGRSPRGGGYGSRILAQRLDK</sequence>
<protein>
    <submittedName>
        <fullName evidence="3">Uncharacterized protein</fullName>
    </submittedName>
</protein>
<proteinExistence type="predicted"/>
<evidence type="ECO:0000256" key="1">
    <source>
        <dbReference type="SAM" id="Coils"/>
    </source>
</evidence>
<feature type="coiled-coil region" evidence="1">
    <location>
        <begin position="11"/>
        <end position="38"/>
    </location>
</feature>
<gene>
    <name evidence="3" type="ORF">O3M35_011170</name>
</gene>
<evidence type="ECO:0000313" key="3">
    <source>
        <dbReference type="EMBL" id="KAK9502385.1"/>
    </source>
</evidence>
<feature type="region of interest" description="Disordered" evidence="2">
    <location>
        <begin position="265"/>
        <end position="304"/>
    </location>
</feature>
<keyword evidence="4" id="KW-1185">Reference proteome</keyword>
<comment type="caution">
    <text evidence="3">The sequence shown here is derived from an EMBL/GenBank/DDBJ whole genome shotgun (WGS) entry which is preliminary data.</text>
</comment>
<accession>A0AAW1CWK7</accession>
<organism evidence="3 4">
    <name type="scientific">Rhynocoris fuscipes</name>
    <dbReference type="NCBI Taxonomy" id="488301"/>
    <lineage>
        <taxon>Eukaryota</taxon>
        <taxon>Metazoa</taxon>
        <taxon>Ecdysozoa</taxon>
        <taxon>Arthropoda</taxon>
        <taxon>Hexapoda</taxon>
        <taxon>Insecta</taxon>
        <taxon>Pterygota</taxon>
        <taxon>Neoptera</taxon>
        <taxon>Paraneoptera</taxon>
        <taxon>Hemiptera</taxon>
        <taxon>Heteroptera</taxon>
        <taxon>Panheteroptera</taxon>
        <taxon>Cimicomorpha</taxon>
        <taxon>Reduviidae</taxon>
        <taxon>Harpactorinae</taxon>
        <taxon>Harpactorini</taxon>
        <taxon>Rhynocoris</taxon>
    </lineage>
</organism>
<feature type="compositionally biased region" description="Low complexity" evidence="2">
    <location>
        <begin position="265"/>
        <end position="281"/>
    </location>
</feature>
<dbReference type="EMBL" id="JAPXFL010000008">
    <property type="protein sequence ID" value="KAK9502385.1"/>
    <property type="molecule type" value="Genomic_DNA"/>
</dbReference>
<keyword evidence="1" id="KW-0175">Coiled coil</keyword>
<name>A0AAW1CWK7_9HEMI</name>
<dbReference type="AlphaFoldDB" id="A0AAW1CWK7"/>